<dbReference type="AlphaFoldDB" id="A0A1E1K195"/>
<evidence type="ECO:0000256" key="1">
    <source>
        <dbReference type="SAM" id="MobiDB-lite"/>
    </source>
</evidence>
<accession>A0A1E1K195</accession>
<proteinExistence type="predicted"/>
<name>A0A1E1K195_9HELO</name>
<feature type="compositionally biased region" description="Basic and acidic residues" evidence="1">
    <location>
        <begin position="23"/>
        <end position="35"/>
    </location>
</feature>
<evidence type="ECO:0000313" key="2">
    <source>
        <dbReference type="EMBL" id="CZS91907.1"/>
    </source>
</evidence>
<protein>
    <submittedName>
        <fullName evidence="2">Uncharacterized protein</fullName>
    </submittedName>
</protein>
<evidence type="ECO:0000313" key="3">
    <source>
        <dbReference type="Proteomes" id="UP000178912"/>
    </source>
</evidence>
<organism evidence="2 3">
    <name type="scientific">Rhynchosporium agropyri</name>
    <dbReference type="NCBI Taxonomy" id="914238"/>
    <lineage>
        <taxon>Eukaryota</taxon>
        <taxon>Fungi</taxon>
        <taxon>Dikarya</taxon>
        <taxon>Ascomycota</taxon>
        <taxon>Pezizomycotina</taxon>
        <taxon>Leotiomycetes</taxon>
        <taxon>Helotiales</taxon>
        <taxon>Ploettnerulaceae</taxon>
        <taxon>Rhynchosporium</taxon>
    </lineage>
</organism>
<gene>
    <name evidence="2" type="ORF">RAG0_02463</name>
</gene>
<sequence>MTSYLRLDSVCAVARNEITIAKEKEKENDMNEKTRQQRSSSIPKVCMPSSEPKIMRATDSHCDAT</sequence>
<dbReference type="Proteomes" id="UP000178912">
    <property type="component" value="Unassembled WGS sequence"/>
</dbReference>
<dbReference type="EMBL" id="FJUX01000010">
    <property type="protein sequence ID" value="CZS91907.1"/>
    <property type="molecule type" value="Genomic_DNA"/>
</dbReference>
<feature type="compositionally biased region" description="Basic and acidic residues" evidence="1">
    <location>
        <begin position="53"/>
        <end position="65"/>
    </location>
</feature>
<reference evidence="3" key="1">
    <citation type="submission" date="2016-03" db="EMBL/GenBank/DDBJ databases">
        <authorList>
            <person name="Guldener U."/>
        </authorList>
    </citation>
    <scope>NUCLEOTIDE SEQUENCE [LARGE SCALE GENOMIC DNA]</scope>
    <source>
        <strain evidence="3">04CH-RAC-A.6.1</strain>
    </source>
</reference>
<keyword evidence="3" id="KW-1185">Reference proteome</keyword>
<feature type="region of interest" description="Disordered" evidence="1">
    <location>
        <begin position="23"/>
        <end position="65"/>
    </location>
</feature>